<dbReference type="Proteomes" id="UP001215280">
    <property type="component" value="Unassembled WGS sequence"/>
</dbReference>
<name>A0AAD7N8N4_9AGAR</name>
<reference evidence="2" key="1">
    <citation type="submission" date="2023-03" db="EMBL/GenBank/DDBJ databases">
        <title>Massive genome expansion in bonnet fungi (Mycena s.s.) driven by repeated elements and novel gene families across ecological guilds.</title>
        <authorList>
            <consortium name="Lawrence Berkeley National Laboratory"/>
            <person name="Harder C.B."/>
            <person name="Miyauchi S."/>
            <person name="Viragh M."/>
            <person name="Kuo A."/>
            <person name="Thoen E."/>
            <person name="Andreopoulos B."/>
            <person name="Lu D."/>
            <person name="Skrede I."/>
            <person name="Drula E."/>
            <person name="Henrissat B."/>
            <person name="Morin E."/>
            <person name="Kohler A."/>
            <person name="Barry K."/>
            <person name="LaButti K."/>
            <person name="Morin E."/>
            <person name="Salamov A."/>
            <person name="Lipzen A."/>
            <person name="Mereny Z."/>
            <person name="Hegedus B."/>
            <person name="Baldrian P."/>
            <person name="Stursova M."/>
            <person name="Weitz H."/>
            <person name="Taylor A."/>
            <person name="Grigoriev I.V."/>
            <person name="Nagy L.G."/>
            <person name="Martin F."/>
            <person name="Kauserud H."/>
        </authorList>
    </citation>
    <scope>NUCLEOTIDE SEQUENCE</scope>
    <source>
        <strain evidence="2">CBHHK188m</strain>
    </source>
</reference>
<dbReference type="EMBL" id="JARJLG010000082">
    <property type="protein sequence ID" value="KAJ7750376.1"/>
    <property type="molecule type" value="Genomic_DNA"/>
</dbReference>
<proteinExistence type="predicted"/>
<gene>
    <name evidence="2" type="ORF">DFH07DRAFT_827503</name>
</gene>
<evidence type="ECO:0000256" key="1">
    <source>
        <dbReference type="SAM" id="MobiDB-lite"/>
    </source>
</evidence>
<protein>
    <submittedName>
        <fullName evidence="2">Uncharacterized protein</fullName>
    </submittedName>
</protein>
<organism evidence="2 3">
    <name type="scientific">Mycena maculata</name>
    <dbReference type="NCBI Taxonomy" id="230809"/>
    <lineage>
        <taxon>Eukaryota</taxon>
        <taxon>Fungi</taxon>
        <taxon>Dikarya</taxon>
        <taxon>Basidiomycota</taxon>
        <taxon>Agaricomycotina</taxon>
        <taxon>Agaricomycetes</taxon>
        <taxon>Agaricomycetidae</taxon>
        <taxon>Agaricales</taxon>
        <taxon>Marasmiineae</taxon>
        <taxon>Mycenaceae</taxon>
        <taxon>Mycena</taxon>
    </lineage>
</organism>
<sequence length="279" mass="30646">MIVQVQPKVRLNIRQTGENRLVNVAYRRLRRTGHRPSCRYLACICFRRLSSEGVGSTPKSHVPAVSVVEQSAVPKRLVSSSTDRTAIVCRSLCHQSRAAREAVGLLIPPSGSDGWIVQFLGCARLTRKSRPLQKASPTPRPQECSGTGLCHESGSGHVASAQLLPKVFLENTVKGRAARFNSVYQFLHESRRGHWPESCLDARLCGVGLRESNDVEYAEQKTGFAVGHLEVAFQAVFGSVRTHPAALNGIDGDFRTTLAASRKSRGIVESELVWCVHPR</sequence>
<feature type="region of interest" description="Disordered" evidence="1">
    <location>
        <begin position="130"/>
        <end position="149"/>
    </location>
</feature>
<evidence type="ECO:0000313" key="2">
    <source>
        <dbReference type="EMBL" id="KAJ7750376.1"/>
    </source>
</evidence>
<comment type="caution">
    <text evidence="2">The sequence shown here is derived from an EMBL/GenBank/DDBJ whole genome shotgun (WGS) entry which is preliminary data.</text>
</comment>
<dbReference type="AlphaFoldDB" id="A0AAD7N8N4"/>
<evidence type="ECO:0000313" key="3">
    <source>
        <dbReference type="Proteomes" id="UP001215280"/>
    </source>
</evidence>
<accession>A0AAD7N8N4</accession>
<keyword evidence="3" id="KW-1185">Reference proteome</keyword>